<accession>A0A1X7F3T7</accession>
<proteinExistence type="inferred from homology"/>
<evidence type="ECO:0000256" key="3">
    <source>
        <dbReference type="ARBA" id="ARBA00012784"/>
    </source>
</evidence>
<dbReference type="GO" id="GO:0046103">
    <property type="term" value="P:inosine biosynthetic process"/>
    <property type="evidence" value="ECO:0007669"/>
    <property type="project" value="TreeGrafter"/>
</dbReference>
<dbReference type="SUPFAM" id="SSF51556">
    <property type="entry name" value="Metallo-dependent hydrolases"/>
    <property type="match status" value="1"/>
</dbReference>
<keyword evidence="6" id="KW-0862">Zinc</keyword>
<dbReference type="STRING" id="1519643.SAMN06295933_3645"/>
<protein>
    <recommendedName>
        <fullName evidence="3">adenosine deaminase</fullName>
        <ecNumber evidence="3">3.5.4.4</ecNumber>
    </recommendedName>
</protein>
<dbReference type="EMBL" id="FWZU01000012">
    <property type="protein sequence ID" value="SMF45366.1"/>
    <property type="molecule type" value="Genomic_DNA"/>
</dbReference>
<dbReference type="Gene3D" id="3.20.20.140">
    <property type="entry name" value="Metal-dependent hydrolases"/>
    <property type="match status" value="1"/>
</dbReference>
<evidence type="ECO:0000313" key="9">
    <source>
        <dbReference type="Proteomes" id="UP000192906"/>
    </source>
</evidence>
<dbReference type="EC" id="3.5.4.4" evidence="3"/>
<comment type="cofactor">
    <cofactor evidence="1">
        <name>Zn(2+)</name>
        <dbReference type="ChEBI" id="CHEBI:29105"/>
    </cofactor>
</comment>
<sequence length="492" mass="54936">MKSMKKYVIVILLVVFSGCARGNHDLSFDKISHDPVALRIMLAEMPKGAELHTHLSGIPYAEDYLTWAAADKACIDKTSSRIVEGPCGNNSIPVRQLFVKSNIWNTVVDTLSDRQNLQDNKIWGHDHFFDTFGKFGVATDNRGRMLAYAAKQAYRDNVQYEEIMLSIYGPHGVASLSKQVGWDGNFDSTLKKLKKAGLYSEMDQAIKIFDAAEDLKNQILSDGNGSKVLQRYINQVIRVSEPANVFCQMAWSFELVRKDPRVIGVNLVAPEDDPIAIRDYKLHMDMLDFFHNIYPDVPITLHAGELTPLLATPEALSDHIFLAITKGHAKRIGHGVDIPYEKNARDTLAIMKEQGIALECLLTSNDAILKVSGKNHPVHMYIKSGVPVAFSTDDMGIARSTLTNEYVTAVIDQGLTYADLKNAARNSLEYSFLEGHSLWADVSPYKMIKACAENSGSDKECKELLSNSSKATQQWELEQKLKDFETNYLAAH</sequence>
<dbReference type="Proteomes" id="UP000192906">
    <property type="component" value="Unassembled WGS sequence"/>
</dbReference>
<gene>
    <name evidence="8" type="ORF">SAMN06295933_3645</name>
</gene>
<dbReference type="PROSITE" id="PS51257">
    <property type="entry name" value="PROKAR_LIPOPROTEIN"/>
    <property type="match status" value="1"/>
</dbReference>
<dbReference type="AlphaFoldDB" id="A0A1X7F3T7"/>
<name>A0A1X7F3T7_9BACT</name>
<dbReference type="GO" id="GO:0006154">
    <property type="term" value="P:adenosine catabolic process"/>
    <property type="evidence" value="ECO:0007669"/>
    <property type="project" value="TreeGrafter"/>
</dbReference>
<dbReference type="GO" id="GO:0005829">
    <property type="term" value="C:cytosol"/>
    <property type="evidence" value="ECO:0007669"/>
    <property type="project" value="TreeGrafter"/>
</dbReference>
<evidence type="ECO:0000256" key="2">
    <source>
        <dbReference type="ARBA" id="ARBA00006676"/>
    </source>
</evidence>
<feature type="domain" description="Adenosine deaminase" evidence="7">
    <location>
        <begin position="145"/>
        <end position="434"/>
    </location>
</feature>
<dbReference type="InterPro" id="IPR032466">
    <property type="entry name" value="Metal_Hydrolase"/>
</dbReference>
<evidence type="ECO:0000256" key="4">
    <source>
        <dbReference type="ARBA" id="ARBA00022723"/>
    </source>
</evidence>
<organism evidence="8 9">
    <name type="scientific">Desulfovibrio gilichinskyi</name>
    <dbReference type="NCBI Taxonomy" id="1519643"/>
    <lineage>
        <taxon>Bacteria</taxon>
        <taxon>Pseudomonadati</taxon>
        <taxon>Thermodesulfobacteriota</taxon>
        <taxon>Desulfovibrionia</taxon>
        <taxon>Desulfovibrionales</taxon>
        <taxon>Desulfovibrionaceae</taxon>
        <taxon>Desulfovibrio</taxon>
    </lineage>
</organism>
<evidence type="ECO:0000313" key="8">
    <source>
        <dbReference type="EMBL" id="SMF45366.1"/>
    </source>
</evidence>
<keyword evidence="5" id="KW-0378">Hydrolase</keyword>
<dbReference type="Pfam" id="PF00962">
    <property type="entry name" value="A_deaminase"/>
    <property type="match status" value="1"/>
</dbReference>
<dbReference type="PANTHER" id="PTHR11409:SF43">
    <property type="entry name" value="ADENOSINE DEAMINASE"/>
    <property type="match status" value="1"/>
</dbReference>
<evidence type="ECO:0000256" key="6">
    <source>
        <dbReference type="ARBA" id="ARBA00022833"/>
    </source>
</evidence>
<evidence type="ECO:0000259" key="7">
    <source>
        <dbReference type="Pfam" id="PF00962"/>
    </source>
</evidence>
<keyword evidence="9" id="KW-1185">Reference proteome</keyword>
<dbReference type="GO" id="GO:0043103">
    <property type="term" value="P:hypoxanthine salvage"/>
    <property type="evidence" value="ECO:0007669"/>
    <property type="project" value="TreeGrafter"/>
</dbReference>
<dbReference type="PANTHER" id="PTHR11409">
    <property type="entry name" value="ADENOSINE DEAMINASE"/>
    <property type="match status" value="1"/>
</dbReference>
<dbReference type="GO" id="GO:0046872">
    <property type="term" value="F:metal ion binding"/>
    <property type="evidence" value="ECO:0007669"/>
    <property type="project" value="UniProtKB-KW"/>
</dbReference>
<reference evidence="9" key="1">
    <citation type="submission" date="2017-04" db="EMBL/GenBank/DDBJ databases">
        <authorList>
            <person name="Varghese N."/>
            <person name="Submissions S."/>
        </authorList>
    </citation>
    <scope>NUCLEOTIDE SEQUENCE [LARGE SCALE GENOMIC DNA]</scope>
    <source>
        <strain evidence="9">K3S</strain>
    </source>
</reference>
<evidence type="ECO:0000256" key="1">
    <source>
        <dbReference type="ARBA" id="ARBA00001947"/>
    </source>
</evidence>
<dbReference type="InterPro" id="IPR006330">
    <property type="entry name" value="Ado/ade_deaminase"/>
</dbReference>
<dbReference type="InterPro" id="IPR001365">
    <property type="entry name" value="A_deaminase_dom"/>
</dbReference>
<dbReference type="GO" id="GO:0004000">
    <property type="term" value="F:adenosine deaminase activity"/>
    <property type="evidence" value="ECO:0007669"/>
    <property type="project" value="UniProtKB-ARBA"/>
</dbReference>
<comment type="similarity">
    <text evidence="2">Belongs to the metallo-dependent hydrolases superfamily. Adenosine and AMP deaminases family.</text>
</comment>
<keyword evidence="4" id="KW-0479">Metal-binding</keyword>
<dbReference type="RefSeq" id="WP_245805593.1">
    <property type="nucleotide sequence ID" value="NZ_FWZU01000012.1"/>
</dbReference>
<evidence type="ECO:0000256" key="5">
    <source>
        <dbReference type="ARBA" id="ARBA00022801"/>
    </source>
</evidence>